<feature type="domain" description="Imm-5-like" evidence="1">
    <location>
        <begin position="19"/>
        <end position="148"/>
    </location>
</feature>
<dbReference type="EMBL" id="CP136137">
    <property type="protein sequence ID" value="WYY09002.1"/>
    <property type="molecule type" value="Genomic_DNA"/>
</dbReference>
<sequence length="171" mass="19010">MILPDVRDPRLITVRRGGTLTDADHQALALWAADCAEHVLPLFEQSEPQDPLPRTAIDATRIWARGDAAMMETRALGGHVMGAVRPLRGAARFAAYAAGQAACVAQVPEHDLGAAAYTIEAVYSAAQNDSRDEARLTERDWQRAQLPDDLRDFVLDDQRRRNNICWNMFDD</sequence>
<evidence type="ECO:0000313" key="2">
    <source>
        <dbReference type="EMBL" id="WYY09002.1"/>
    </source>
</evidence>
<dbReference type="InterPro" id="IPR048667">
    <property type="entry name" value="Imm5-like"/>
</dbReference>
<organism evidence="2 3">
    <name type="scientific">Gordonia hydrophobica</name>
    <dbReference type="NCBI Taxonomy" id="40516"/>
    <lineage>
        <taxon>Bacteria</taxon>
        <taxon>Bacillati</taxon>
        <taxon>Actinomycetota</taxon>
        <taxon>Actinomycetes</taxon>
        <taxon>Mycobacteriales</taxon>
        <taxon>Gordoniaceae</taxon>
        <taxon>Gordonia</taxon>
    </lineage>
</organism>
<evidence type="ECO:0000313" key="3">
    <source>
        <dbReference type="Proteomes" id="UP001479933"/>
    </source>
</evidence>
<gene>
    <name evidence="2" type="ORF">RVF87_08095</name>
</gene>
<proteinExistence type="predicted"/>
<dbReference type="RefSeq" id="WP_066172603.1">
    <property type="nucleotide sequence ID" value="NZ_CP136137.1"/>
</dbReference>
<dbReference type="Pfam" id="PF21805">
    <property type="entry name" value="Imm5_like"/>
    <property type="match status" value="1"/>
</dbReference>
<keyword evidence="3" id="KW-1185">Reference proteome</keyword>
<evidence type="ECO:0000259" key="1">
    <source>
        <dbReference type="Pfam" id="PF21805"/>
    </source>
</evidence>
<reference evidence="2 3" key="1">
    <citation type="journal article" date="2023" name="Virus Evol.">
        <title>Computational host range prediction-The good, the bad, and the ugly.</title>
        <authorList>
            <person name="Howell A.A."/>
            <person name="Versoza C.J."/>
            <person name="Pfeifer S.P."/>
        </authorList>
    </citation>
    <scope>NUCLEOTIDE SEQUENCE [LARGE SCALE GENOMIC DNA]</scope>
    <source>
        <strain evidence="2 3">1610/1b</strain>
    </source>
</reference>
<name>A0ABZ2U5Z6_9ACTN</name>
<protein>
    <recommendedName>
        <fullName evidence="1">Imm-5-like domain-containing protein</fullName>
    </recommendedName>
</protein>
<dbReference type="Proteomes" id="UP001479933">
    <property type="component" value="Chromosome"/>
</dbReference>
<accession>A0ABZ2U5Z6</accession>